<evidence type="ECO:0000313" key="2">
    <source>
        <dbReference type="EMBL" id="CAH9067925.1"/>
    </source>
</evidence>
<evidence type="ECO:0000256" key="1">
    <source>
        <dbReference type="SAM" id="Phobius"/>
    </source>
</evidence>
<organism evidence="2 3">
    <name type="scientific">Pseudoalteromonas holothuriae</name>
    <dbReference type="NCBI Taxonomy" id="2963714"/>
    <lineage>
        <taxon>Bacteria</taxon>
        <taxon>Pseudomonadati</taxon>
        <taxon>Pseudomonadota</taxon>
        <taxon>Gammaproteobacteria</taxon>
        <taxon>Alteromonadales</taxon>
        <taxon>Pseudoalteromonadaceae</taxon>
        <taxon>Pseudoalteromonas</taxon>
    </lineage>
</organism>
<feature type="transmembrane region" description="Helical" evidence="1">
    <location>
        <begin position="40"/>
        <end position="62"/>
    </location>
</feature>
<name>A0ABM9GN46_9GAMM</name>
<proteinExistence type="predicted"/>
<accession>A0ABM9GN46</accession>
<keyword evidence="1" id="KW-0472">Membrane</keyword>
<evidence type="ECO:0000313" key="3">
    <source>
        <dbReference type="Proteomes" id="UP001152485"/>
    </source>
</evidence>
<feature type="transmembrane region" description="Helical" evidence="1">
    <location>
        <begin position="103"/>
        <end position="121"/>
    </location>
</feature>
<dbReference type="RefSeq" id="WP_261595262.1">
    <property type="nucleotide sequence ID" value="NZ_CAMAPD010000028.1"/>
</dbReference>
<sequence length="125" mass="14585">MKKVFYYWGFAPNIWKTIFTGWVVVILSWVFKFEFPSSGAVLSCTVIVAEIMFTQWSLYAYFEQSTKDGNGLSLPRFFRRRILELSKADETPESSAKRIHNNIHRILAINLVLGTLIWGYGHRFI</sequence>
<evidence type="ECO:0008006" key="4">
    <source>
        <dbReference type="Google" id="ProtNLM"/>
    </source>
</evidence>
<gene>
    <name evidence="2" type="ORF">PSECIP111951_03942</name>
</gene>
<keyword evidence="1" id="KW-1133">Transmembrane helix</keyword>
<dbReference type="EMBL" id="CAMAPD010000028">
    <property type="protein sequence ID" value="CAH9067925.1"/>
    <property type="molecule type" value="Genomic_DNA"/>
</dbReference>
<reference evidence="2 3" key="1">
    <citation type="submission" date="2022-07" db="EMBL/GenBank/DDBJ databases">
        <authorList>
            <person name="Criscuolo A."/>
        </authorList>
    </citation>
    <scope>NUCLEOTIDE SEQUENCE [LARGE SCALE GENOMIC DNA]</scope>
    <source>
        <strain evidence="3">CIP 111951</strain>
    </source>
</reference>
<protein>
    <recommendedName>
        <fullName evidence="4">DUF4149 domain-containing protein</fullName>
    </recommendedName>
</protein>
<feature type="transmembrane region" description="Helical" evidence="1">
    <location>
        <begin position="6"/>
        <end position="31"/>
    </location>
</feature>
<comment type="caution">
    <text evidence="2">The sequence shown here is derived from an EMBL/GenBank/DDBJ whole genome shotgun (WGS) entry which is preliminary data.</text>
</comment>
<dbReference type="Proteomes" id="UP001152485">
    <property type="component" value="Unassembled WGS sequence"/>
</dbReference>
<keyword evidence="1" id="KW-0812">Transmembrane</keyword>